<gene>
    <name evidence="9" type="ORF">JF537_20435</name>
</gene>
<dbReference type="AlphaFoldDB" id="A0A8I1MI05"/>
<protein>
    <submittedName>
        <fullName evidence="9">Multicopper oxidase family protein</fullName>
    </submittedName>
</protein>
<feature type="domain" description="Plastocyanin-like" evidence="7">
    <location>
        <begin position="410"/>
        <end position="520"/>
    </location>
</feature>
<evidence type="ECO:0000259" key="7">
    <source>
        <dbReference type="Pfam" id="PF07731"/>
    </source>
</evidence>
<dbReference type="CDD" id="cd13860">
    <property type="entry name" value="CuRO_1_2dMco_1"/>
    <property type="match status" value="1"/>
</dbReference>
<evidence type="ECO:0000313" key="10">
    <source>
        <dbReference type="Proteomes" id="UP000664578"/>
    </source>
</evidence>
<dbReference type="InterPro" id="IPR001117">
    <property type="entry name" value="Cu-oxidase_2nd"/>
</dbReference>
<dbReference type="GO" id="GO:0016491">
    <property type="term" value="F:oxidoreductase activity"/>
    <property type="evidence" value="ECO:0007669"/>
    <property type="project" value="UniProtKB-KW"/>
</dbReference>
<keyword evidence="3" id="KW-0186">Copper</keyword>
<dbReference type="CDD" id="cd04202">
    <property type="entry name" value="CuRO_D2_2dMcoN_like"/>
    <property type="match status" value="2"/>
</dbReference>
<dbReference type="PROSITE" id="PS51257">
    <property type="entry name" value="PROKAR_LIPOPROTEIN"/>
    <property type="match status" value="1"/>
</dbReference>
<dbReference type="Pfam" id="PF07732">
    <property type="entry name" value="Cu-oxidase_3"/>
    <property type="match status" value="1"/>
</dbReference>
<dbReference type="PANTHER" id="PTHR11709">
    <property type="entry name" value="MULTI-COPPER OXIDASE"/>
    <property type="match status" value="1"/>
</dbReference>
<dbReference type="PROSITE" id="PS00080">
    <property type="entry name" value="MULTICOPPER_OXIDASE2"/>
    <property type="match status" value="1"/>
</dbReference>
<evidence type="ECO:0000256" key="4">
    <source>
        <dbReference type="SAM" id="MobiDB-lite"/>
    </source>
</evidence>
<dbReference type="EMBL" id="JAEMWV010000017">
    <property type="protein sequence ID" value="MBN8253898.1"/>
    <property type="molecule type" value="Genomic_DNA"/>
</dbReference>
<dbReference type="InterPro" id="IPR011706">
    <property type="entry name" value="Cu-oxidase_C"/>
</dbReference>
<dbReference type="InterPro" id="IPR045087">
    <property type="entry name" value="Cu-oxidase_fam"/>
</dbReference>
<feature type="domain" description="Plastocyanin-like" evidence="6">
    <location>
        <begin position="240"/>
        <end position="345"/>
    </location>
</feature>
<dbReference type="Pfam" id="PF07731">
    <property type="entry name" value="Cu-oxidase_2"/>
    <property type="match status" value="1"/>
</dbReference>
<reference evidence="9" key="1">
    <citation type="submission" date="2020-12" db="EMBL/GenBank/DDBJ databases">
        <title>PHA producing bacteria isolated from mangrove.</title>
        <authorList>
            <person name="Zheng W."/>
            <person name="Yu S."/>
            <person name="Huang Y."/>
        </authorList>
    </citation>
    <scope>NUCLEOTIDE SEQUENCE</scope>
    <source>
        <strain evidence="9">GN22-4</strain>
    </source>
</reference>
<dbReference type="GO" id="GO:0005507">
    <property type="term" value="F:copper ion binding"/>
    <property type="evidence" value="ECO:0007669"/>
    <property type="project" value="InterPro"/>
</dbReference>
<feature type="chain" id="PRO_5039233154" evidence="5">
    <location>
        <begin position="22"/>
        <end position="539"/>
    </location>
</feature>
<evidence type="ECO:0000259" key="6">
    <source>
        <dbReference type="Pfam" id="PF00394"/>
    </source>
</evidence>
<evidence type="ECO:0000313" key="9">
    <source>
        <dbReference type="EMBL" id="MBN8253898.1"/>
    </source>
</evidence>
<keyword evidence="1" id="KW-0479">Metal-binding</keyword>
<evidence type="ECO:0000256" key="1">
    <source>
        <dbReference type="ARBA" id="ARBA00022723"/>
    </source>
</evidence>
<dbReference type="Proteomes" id="UP000664578">
    <property type="component" value="Unassembled WGS sequence"/>
</dbReference>
<dbReference type="InterPro" id="IPR008972">
    <property type="entry name" value="Cupredoxin"/>
</dbReference>
<evidence type="ECO:0000256" key="3">
    <source>
        <dbReference type="ARBA" id="ARBA00023008"/>
    </source>
</evidence>
<comment type="caution">
    <text evidence="9">The sequence shown here is derived from an EMBL/GenBank/DDBJ whole genome shotgun (WGS) entry which is preliminary data.</text>
</comment>
<evidence type="ECO:0000256" key="5">
    <source>
        <dbReference type="SAM" id="SignalP"/>
    </source>
</evidence>
<proteinExistence type="predicted"/>
<dbReference type="Pfam" id="PF00394">
    <property type="entry name" value="Cu-oxidase"/>
    <property type="match status" value="1"/>
</dbReference>
<evidence type="ECO:0000259" key="8">
    <source>
        <dbReference type="Pfam" id="PF07732"/>
    </source>
</evidence>
<feature type="signal peptide" evidence="5">
    <location>
        <begin position="1"/>
        <end position="21"/>
    </location>
</feature>
<dbReference type="InterPro" id="IPR002355">
    <property type="entry name" value="Cu_oxidase_Cu_BS"/>
</dbReference>
<dbReference type="RefSeq" id="WP_062687350.1">
    <property type="nucleotide sequence ID" value="NZ_FMBD01000084.1"/>
</dbReference>
<feature type="compositionally biased region" description="Polar residues" evidence="4">
    <location>
        <begin position="58"/>
        <end position="69"/>
    </location>
</feature>
<accession>A0A8I1MI05</accession>
<feature type="region of interest" description="Disordered" evidence="4">
    <location>
        <begin position="25"/>
        <end position="70"/>
    </location>
</feature>
<dbReference type="PANTHER" id="PTHR11709:SF394">
    <property type="entry name" value="FI03373P-RELATED"/>
    <property type="match status" value="1"/>
</dbReference>
<sequence>MKKLWLTLILVLLAIVGVACSNSEGSMKGHDMSKMNEEDMSDQDMSNMNASKGKENSTENLPSTQTTKVKTGKEFTLTAKEATHDFGNGTKLPVWTYDGSVPGSQIRVKQGDKVKVNLKNELSEPVTIHWHGLPVPNSQDGIPGVTMNAVQPGKTFTYEFTASVPGTYWYHSHQDSVNQIDKGLYGTLIVEGKDEEKVDKDYTLVLDEWISSGESSMEGMDHGSMTSDKDTKDTDDSTESMDGMNMDMEEDMSMYDLYTINGKSAKNMETLKVTEGDTVKLRLVNAGYISHKIHVHGYDFKIVSTDGQPINDPAIIKDQTVTVAPGERYDLVFKANNSGTSYIESHDDTDAAKNMVAKIVYDNSKKANDKLNPKESLPNVDITKYGKTTKSEFSLDTKFDVDYKMNLGTAMKDNSMVYTINNRTYPNTEPLDVKEGDLVKVTLKNTSKSADHPMHLHGHFFQVLSKNGKPIEGSPLMKDTLNVKPGEEYVVAFKADNPGNWMFHCHDLHHASAGMVTEVKYKGYKASFTPDSKANNKPE</sequence>
<dbReference type="InterPro" id="IPR011707">
    <property type="entry name" value="Cu-oxidase-like_N"/>
</dbReference>
<name>A0A8I1MI05_9BACI</name>
<keyword evidence="2" id="KW-0560">Oxidoreductase</keyword>
<dbReference type="InterPro" id="IPR033138">
    <property type="entry name" value="Cu_oxidase_CS"/>
</dbReference>
<feature type="compositionally biased region" description="Basic and acidic residues" evidence="4">
    <location>
        <begin position="27"/>
        <end position="37"/>
    </location>
</feature>
<dbReference type="Gene3D" id="2.60.40.420">
    <property type="entry name" value="Cupredoxins - blue copper proteins"/>
    <property type="match status" value="2"/>
</dbReference>
<dbReference type="PROSITE" id="PS00079">
    <property type="entry name" value="MULTICOPPER_OXIDASE1"/>
    <property type="match status" value="1"/>
</dbReference>
<dbReference type="SUPFAM" id="SSF49503">
    <property type="entry name" value="Cupredoxins"/>
    <property type="match status" value="3"/>
</dbReference>
<feature type="domain" description="Plastocyanin-like" evidence="8">
    <location>
        <begin position="81"/>
        <end position="193"/>
    </location>
</feature>
<organism evidence="9 10">
    <name type="scientific">Priestia flexa</name>
    <dbReference type="NCBI Taxonomy" id="86664"/>
    <lineage>
        <taxon>Bacteria</taxon>
        <taxon>Bacillati</taxon>
        <taxon>Bacillota</taxon>
        <taxon>Bacilli</taxon>
        <taxon>Bacillales</taxon>
        <taxon>Bacillaceae</taxon>
        <taxon>Priestia</taxon>
    </lineage>
</organism>
<keyword evidence="5" id="KW-0732">Signal</keyword>
<evidence type="ECO:0000256" key="2">
    <source>
        <dbReference type="ARBA" id="ARBA00023002"/>
    </source>
</evidence>
<feature type="region of interest" description="Disordered" evidence="4">
    <location>
        <begin position="214"/>
        <end position="243"/>
    </location>
</feature>